<gene>
    <name evidence="3" type="primary">PKR1</name>
    <name evidence="3" type="ORF">LOC62_04G005694</name>
</gene>
<proteinExistence type="predicted"/>
<evidence type="ECO:0000256" key="1">
    <source>
        <dbReference type="SAM" id="MobiDB-lite"/>
    </source>
</evidence>
<feature type="transmembrane region" description="Helical" evidence="2">
    <location>
        <begin position="83"/>
        <end position="103"/>
    </location>
</feature>
<keyword evidence="4" id="KW-1185">Reference proteome</keyword>
<dbReference type="EMBL" id="CP086717">
    <property type="protein sequence ID" value="WOO82195.1"/>
    <property type="molecule type" value="Genomic_DNA"/>
</dbReference>
<protein>
    <submittedName>
        <fullName evidence="3">V-type ATPase assembly factor PKR1</fullName>
    </submittedName>
</protein>
<organism evidence="3 4">
    <name type="scientific">Vanrija pseudolonga</name>
    <dbReference type="NCBI Taxonomy" id="143232"/>
    <lineage>
        <taxon>Eukaryota</taxon>
        <taxon>Fungi</taxon>
        <taxon>Dikarya</taxon>
        <taxon>Basidiomycota</taxon>
        <taxon>Agaricomycotina</taxon>
        <taxon>Tremellomycetes</taxon>
        <taxon>Trichosporonales</taxon>
        <taxon>Trichosporonaceae</taxon>
        <taxon>Vanrija</taxon>
    </lineage>
</organism>
<dbReference type="RefSeq" id="XP_062628227.1">
    <property type="nucleotide sequence ID" value="XM_062772243.1"/>
</dbReference>
<feature type="region of interest" description="Disordered" evidence="1">
    <location>
        <begin position="111"/>
        <end position="134"/>
    </location>
</feature>
<dbReference type="AlphaFoldDB" id="A0AAF0Y8V4"/>
<dbReference type="Pfam" id="PF08636">
    <property type="entry name" value="Pkr1"/>
    <property type="match status" value="1"/>
</dbReference>
<accession>A0AAF0Y8V4</accession>
<keyword evidence="2" id="KW-1133">Transmembrane helix</keyword>
<dbReference type="GO" id="GO:0005789">
    <property type="term" value="C:endoplasmic reticulum membrane"/>
    <property type="evidence" value="ECO:0007669"/>
    <property type="project" value="TreeGrafter"/>
</dbReference>
<dbReference type="Proteomes" id="UP000827549">
    <property type="component" value="Chromosome 4"/>
</dbReference>
<evidence type="ECO:0000256" key="2">
    <source>
        <dbReference type="SAM" id="Phobius"/>
    </source>
</evidence>
<dbReference type="GeneID" id="87808922"/>
<reference evidence="3" key="1">
    <citation type="submission" date="2023-10" db="EMBL/GenBank/DDBJ databases">
        <authorList>
            <person name="Noh H."/>
        </authorList>
    </citation>
    <scope>NUCLEOTIDE SEQUENCE</scope>
    <source>
        <strain evidence="3">DUCC4014</strain>
    </source>
</reference>
<evidence type="ECO:0000313" key="3">
    <source>
        <dbReference type="EMBL" id="WOO82195.1"/>
    </source>
</evidence>
<sequence>MVTTNSPSPSPEPIEKREDGVAAAPEAACAGINLDDLGFVGLLAKSIWEPGVNSALVIAMNISFFLLILCLTFTAYVSNWNKHVLFLLFTSTLLWFAMVWFVMEMTRVKNNPENAPPSDPLLAAPGADETRKDR</sequence>
<keyword evidence="2" id="KW-0472">Membrane</keyword>
<name>A0AAF0Y8V4_9TREE</name>
<dbReference type="InterPro" id="IPR013945">
    <property type="entry name" value="Pkr1"/>
</dbReference>
<dbReference type="PANTHER" id="PTHR28251:SF1">
    <property type="entry name" value="V-TYPE ATPASE ASSEMBLY FACTOR PKR1"/>
    <property type="match status" value="1"/>
</dbReference>
<evidence type="ECO:0000313" key="4">
    <source>
        <dbReference type="Proteomes" id="UP000827549"/>
    </source>
</evidence>
<feature type="transmembrane region" description="Helical" evidence="2">
    <location>
        <begin position="55"/>
        <end position="77"/>
    </location>
</feature>
<dbReference type="PANTHER" id="PTHR28251">
    <property type="entry name" value="V-TYPE ATPASE ASSEMBLY FACTOR PKR1"/>
    <property type="match status" value="1"/>
</dbReference>
<keyword evidence="2" id="KW-0812">Transmembrane</keyword>
<dbReference type="GO" id="GO:0070072">
    <property type="term" value="P:vacuolar proton-transporting V-type ATPase complex assembly"/>
    <property type="evidence" value="ECO:0007669"/>
    <property type="project" value="InterPro"/>
</dbReference>